<evidence type="ECO:0000256" key="2">
    <source>
        <dbReference type="PROSITE-ProRule" id="PRU00192"/>
    </source>
</evidence>
<keyword evidence="4" id="KW-0472">Membrane</keyword>
<feature type="transmembrane region" description="Helical" evidence="4">
    <location>
        <begin position="199"/>
        <end position="223"/>
    </location>
</feature>
<gene>
    <name evidence="6" type="ORF">P691DRAFT_812152</name>
</gene>
<keyword evidence="7" id="KW-1185">Reference proteome</keyword>
<sequence length="400" mass="42572">MPPTRYRQHITFEPITLDSSSINDDLVSFPPLQDLATVKTVGRVDLVPAVTSFVTVTQVPTATVTATITVQRTVQVIVPSTTTFTARTTVIGPNWFHAGGSNGTGVSSSSSPITTTDSISTGIEVASAPSSTPTPSFSSSSTSASLLTTSSFSTLPPTSSSIPTSASSVSTGHDLPIPPAATPLVPPTSSSPNNQNTTLPAGGIAGVTIVIVVILLLVIIYFVRQRLQKKREKKRAWVTPFVGTKPAVRASVNERQNKRMEFLAERWERIRSRRRRNRAAQGQGSSGSGDATGGPSMGQRSRGYGSASRPPGGPLPPLPVHGTTSARRPVENSVSFFPNGAISRLDFEPDRPDELPVRAGDYLKVIALYDDGWAQCKNRTGQKGMVPTACLRINDIARRR</sequence>
<dbReference type="OrthoDB" id="5340910at2759"/>
<accession>A0A9P5XDV3</accession>
<feature type="compositionally biased region" description="Gly residues" evidence="3">
    <location>
        <begin position="284"/>
        <end position="296"/>
    </location>
</feature>
<dbReference type="Pfam" id="PF14604">
    <property type="entry name" value="SH3_9"/>
    <property type="match status" value="1"/>
</dbReference>
<reference evidence="6" key="1">
    <citation type="submission" date="2020-11" db="EMBL/GenBank/DDBJ databases">
        <authorList>
            <consortium name="DOE Joint Genome Institute"/>
            <person name="Ahrendt S."/>
            <person name="Riley R."/>
            <person name="Andreopoulos W."/>
            <person name="Labutti K."/>
            <person name="Pangilinan J."/>
            <person name="Ruiz-Duenas F.J."/>
            <person name="Barrasa J.M."/>
            <person name="Sanchez-Garcia M."/>
            <person name="Camarero S."/>
            <person name="Miyauchi S."/>
            <person name="Serrano A."/>
            <person name="Linde D."/>
            <person name="Babiker R."/>
            <person name="Drula E."/>
            <person name="Ayuso-Fernandez I."/>
            <person name="Pacheco R."/>
            <person name="Padilla G."/>
            <person name="Ferreira P."/>
            <person name="Barriuso J."/>
            <person name="Kellner H."/>
            <person name="Castanera R."/>
            <person name="Alfaro M."/>
            <person name="Ramirez L."/>
            <person name="Pisabarro A.G."/>
            <person name="Kuo A."/>
            <person name="Tritt A."/>
            <person name="Lipzen A."/>
            <person name="He G."/>
            <person name="Yan M."/>
            <person name="Ng V."/>
            <person name="Cullen D."/>
            <person name="Martin F."/>
            <person name="Rosso M.-N."/>
            <person name="Henrissat B."/>
            <person name="Hibbett D."/>
            <person name="Martinez A.T."/>
            <person name="Grigoriev I.V."/>
        </authorList>
    </citation>
    <scope>NUCLEOTIDE SEQUENCE</scope>
    <source>
        <strain evidence="6">MF-IS2</strain>
    </source>
</reference>
<dbReference type="SUPFAM" id="SSF50044">
    <property type="entry name" value="SH3-domain"/>
    <property type="match status" value="1"/>
</dbReference>
<keyword evidence="4" id="KW-0812">Transmembrane</keyword>
<dbReference type="Proteomes" id="UP000807342">
    <property type="component" value="Unassembled WGS sequence"/>
</dbReference>
<proteinExistence type="predicted"/>
<evidence type="ECO:0000313" key="6">
    <source>
        <dbReference type="EMBL" id="KAF9449582.1"/>
    </source>
</evidence>
<organism evidence="6 7">
    <name type="scientific">Macrolepiota fuliginosa MF-IS2</name>
    <dbReference type="NCBI Taxonomy" id="1400762"/>
    <lineage>
        <taxon>Eukaryota</taxon>
        <taxon>Fungi</taxon>
        <taxon>Dikarya</taxon>
        <taxon>Basidiomycota</taxon>
        <taxon>Agaricomycotina</taxon>
        <taxon>Agaricomycetes</taxon>
        <taxon>Agaricomycetidae</taxon>
        <taxon>Agaricales</taxon>
        <taxon>Agaricineae</taxon>
        <taxon>Agaricaceae</taxon>
        <taxon>Macrolepiota</taxon>
    </lineage>
</organism>
<feature type="domain" description="SH3" evidence="5">
    <location>
        <begin position="336"/>
        <end position="396"/>
    </location>
</feature>
<dbReference type="SMART" id="SM00326">
    <property type="entry name" value="SH3"/>
    <property type="match status" value="1"/>
</dbReference>
<evidence type="ECO:0000256" key="4">
    <source>
        <dbReference type="SAM" id="Phobius"/>
    </source>
</evidence>
<dbReference type="AlphaFoldDB" id="A0A9P5XDV3"/>
<dbReference type="InterPro" id="IPR036028">
    <property type="entry name" value="SH3-like_dom_sf"/>
</dbReference>
<dbReference type="PANTHER" id="PTHR16861">
    <property type="entry name" value="GLYCOPROTEIN 38"/>
    <property type="match status" value="1"/>
</dbReference>
<feature type="compositionally biased region" description="Low complexity" evidence="3">
    <location>
        <begin position="153"/>
        <end position="171"/>
    </location>
</feature>
<comment type="caution">
    <text evidence="6">The sequence shown here is derived from an EMBL/GenBank/DDBJ whole genome shotgun (WGS) entry which is preliminary data.</text>
</comment>
<evidence type="ECO:0000313" key="7">
    <source>
        <dbReference type="Proteomes" id="UP000807342"/>
    </source>
</evidence>
<dbReference type="PANTHER" id="PTHR16861:SF4">
    <property type="entry name" value="SH3 DOMAIN PROTEIN (AFU_ORTHOLOGUE AFUA_1G13610)"/>
    <property type="match status" value="1"/>
</dbReference>
<dbReference type="InterPro" id="IPR001452">
    <property type="entry name" value="SH3_domain"/>
</dbReference>
<feature type="region of interest" description="Disordered" evidence="3">
    <location>
        <begin position="153"/>
        <end position="194"/>
    </location>
</feature>
<feature type="compositionally biased region" description="Polar residues" evidence="3">
    <location>
        <begin position="322"/>
        <end position="332"/>
    </location>
</feature>
<feature type="compositionally biased region" description="Pro residues" evidence="3">
    <location>
        <begin position="176"/>
        <end position="186"/>
    </location>
</feature>
<dbReference type="PROSITE" id="PS50002">
    <property type="entry name" value="SH3"/>
    <property type="match status" value="1"/>
</dbReference>
<protein>
    <recommendedName>
        <fullName evidence="5">SH3 domain-containing protein</fullName>
    </recommendedName>
</protein>
<keyword evidence="4" id="KW-1133">Transmembrane helix</keyword>
<evidence type="ECO:0000256" key="1">
    <source>
        <dbReference type="ARBA" id="ARBA00022443"/>
    </source>
</evidence>
<dbReference type="EMBL" id="MU151126">
    <property type="protein sequence ID" value="KAF9449582.1"/>
    <property type="molecule type" value="Genomic_DNA"/>
</dbReference>
<evidence type="ECO:0000259" key="5">
    <source>
        <dbReference type="PROSITE" id="PS50002"/>
    </source>
</evidence>
<evidence type="ECO:0000256" key="3">
    <source>
        <dbReference type="SAM" id="MobiDB-lite"/>
    </source>
</evidence>
<dbReference type="Gene3D" id="2.30.30.40">
    <property type="entry name" value="SH3 Domains"/>
    <property type="match status" value="1"/>
</dbReference>
<name>A0A9P5XDV3_9AGAR</name>
<keyword evidence="1 2" id="KW-0728">SH3 domain</keyword>
<feature type="region of interest" description="Disordered" evidence="3">
    <location>
        <begin position="273"/>
        <end position="332"/>
    </location>
</feature>